<accession>A0ABN9RPA8</accession>
<feature type="transmembrane region" description="Helical" evidence="1">
    <location>
        <begin position="134"/>
        <end position="155"/>
    </location>
</feature>
<keyword evidence="1" id="KW-1133">Transmembrane helix</keyword>
<dbReference type="Pfam" id="PF21534">
    <property type="entry name" value="Rost"/>
    <property type="match status" value="1"/>
</dbReference>
<evidence type="ECO:0000313" key="3">
    <source>
        <dbReference type="Proteomes" id="UP001189429"/>
    </source>
</evidence>
<keyword evidence="1" id="KW-0472">Membrane</keyword>
<protein>
    <submittedName>
        <fullName evidence="2">Uncharacterized protein</fullName>
    </submittedName>
</protein>
<dbReference type="PANTHER" id="PTHR12242:SF1">
    <property type="entry name" value="MYND-TYPE DOMAIN-CONTAINING PROTEIN"/>
    <property type="match status" value="1"/>
</dbReference>
<keyword evidence="3" id="KW-1185">Reference proteome</keyword>
<proteinExistence type="predicted"/>
<sequence>MATEMSAGKRPVVKRIPLYAQATWCLFDMLLPTTFLVFVLYFCLVVNWDYPPTRTLSYVTHGGNFALMMLDVIFSRKPYYLLHGLYFALEAFVYILFTYLYFLAGGTDCDGMPYIYGVLDWGGKFRLAGTVGGMVFFVVAPVVNIMFWLLVSFCFPGLRPRPDKSVASLELARRGHPPLTPLR</sequence>
<evidence type="ECO:0000256" key="1">
    <source>
        <dbReference type="SAM" id="Phobius"/>
    </source>
</evidence>
<organism evidence="2 3">
    <name type="scientific">Prorocentrum cordatum</name>
    <dbReference type="NCBI Taxonomy" id="2364126"/>
    <lineage>
        <taxon>Eukaryota</taxon>
        <taxon>Sar</taxon>
        <taxon>Alveolata</taxon>
        <taxon>Dinophyceae</taxon>
        <taxon>Prorocentrales</taxon>
        <taxon>Prorocentraceae</taxon>
        <taxon>Prorocentrum</taxon>
    </lineage>
</organism>
<dbReference type="EMBL" id="CAUYUJ010007236">
    <property type="protein sequence ID" value="CAK0820054.1"/>
    <property type="molecule type" value="Genomic_DNA"/>
</dbReference>
<feature type="transmembrane region" description="Helical" evidence="1">
    <location>
        <begin position="56"/>
        <end position="74"/>
    </location>
</feature>
<evidence type="ECO:0000313" key="2">
    <source>
        <dbReference type="EMBL" id="CAK0820054.1"/>
    </source>
</evidence>
<keyword evidence="1" id="KW-0812">Transmembrane</keyword>
<feature type="transmembrane region" description="Helical" evidence="1">
    <location>
        <begin position="86"/>
        <end position="104"/>
    </location>
</feature>
<name>A0ABN9RPA8_9DINO</name>
<comment type="caution">
    <text evidence="2">The sequence shown here is derived from an EMBL/GenBank/DDBJ whole genome shotgun (WGS) entry which is preliminary data.</text>
</comment>
<gene>
    <name evidence="2" type="ORF">PCOR1329_LOCUS21868</name>
</gene>
<feature type="transmembrane region" description="Helical" evidence="1">
    <location>
        <begin position="24"/>
        <end position="50"/>
    </location>
</feature>
<reference evidence="2" key="1">
    <citation type="submission" date="2023-10" db="EMBL/GenBank/DDBJ databases">
        <authorList>
            <person name="Chen Y."/>
            <person name="Shah S."/>
            <person name="Dougan E. K."/>
            <person name="Thang M."/>
            <person name="Chan C."/>
        </authorList>
    </citation>
    <scope>NUCLEOTIDE SEQUENCE [LARGE SCALE GENOMIC DNA]</scope>
</reference>
<dbReference type="Proteomes" id="UP001189429">
    <property type="component" value="Unassembled WGS sequence"/>
</dbReference>
<dbReference type="PANTHER" id="PTHR12242">
    <property type="entry name" value="OS02G0130600 PROTEIN-RELATED"/>
    <property type="match status" value="1"/>
</dbReference>
<dbReference type="InterPro" id="IPR049352">
    <property type="entry name" value="Rost"/>
</dbReference>